<evidence type="ECO:0000313" key="4">
    <source>
        <dbReference type="Proteomes" id="UP000225889"/>
    </source>
</evidence>
<dbReference type="AlphaFoldDB" id="A0A2G3DVL6"/>
<name>A0A2G3DVL6_9FIRM</name>
<feature type="compositionally biased region" description="Acidic residues" evidence="1">
    <location>
        <begin position="71"/>
        <end position="90"/>
    </location>
</feature>
<reference evidence="3 4" key="1">
    <citation type="submission" date="2017-10" db="EMBL/GenBank/DDBJ databases">
        <title>Resolving the taxonomy of Roseburia spp., Eubacterium rectale and Agathobacter spp. through phylogenomic analysis.</title>
        <authorList>
            <person name="Sheridan P.O."/>
            <person name="Walker A.W."/>
            <person name="Duncan S.H."/>
            <person name="Scott K.P."/>
            <person name="Toole P.W.O."/>
            <person name="Luis P."/>
            <person name="Flint H.J."/>
        </authorList>
    </citation>
    <scope>NUCLEOTIDE SEQUENCE [LARGE SCALE GENOMIC DNA]</scope>
    <source>
        <strain evidence="3 4">JK626</strain>
    </source>
</reference>
<reference evidence="3 4" key="2">
    <citation type="submission" date="2017-10" db="EMBL/GenBank/DDBJ databases">
        <authorList>
            <person name="Banno H."/>
            <person name="Chua N.-H."/>
        </authorList>
    </citation>
    <scope>NUCLEOTIDE SEQUENCE [LARGE SCALE GENOMIC DNA]</scope>
    <source>
        <strain evidence="3 4">JK626</strain>
    </source>
</reference>
<evidence type="ECO:0000313" key="3">
    <source>
        <dbReference type="EMBL" id="PHU34905.1"/>
    </source>
</evidence>
<accession>A0A2G3DVL6</accession>
<organism evidence="3 4">
    <name type="scientific">Pseudobutyrivibrio ruminis</name>
    <dbReference type="NCBI Taxonomy" id="46206"/>
    <lineage>
        <taxon>Bacteria</taxon>
        <taxon>Bacillati</taxon>
        <taxon>Bacillota</taxon>
        <taxon>Clostridia</taxon>
        <taxon>Lachnospirales</taxon>
        <taxon>Lachnospiraceae</taxon>
        <taxon>Pseudobutyrivibrio</taxon>
    </lineage>
</organism>
<proteinExistence type="predicted"/>
<evidence type="ECO:0000256" key="1">
    <source>
        <dbReference type="SAM" id="MobiDB-lite"/>
    </source>
</evidence>
<gene>
    <name evidence="3" type="ORF">CSX01_06095</name>
</gene>
<keyword evidence="2" id="KW-0472">Membrane</keyword>
<keyword evidence="2" id="KW-1133">Transmembrane helix</keyword>
<dbReference type="EMBL" id="PDYF01000011">
    <property type="protein sequence ID" value="PHU34905.1"/>
    <property type="molecule type" value="Genomic_DNA"/>
</dbReference>
<feature type="compositionally biased region" description="Basic and acidic residues" evidence="1">
    <location>
        <begin position="52"/>
        <end position="70"/>
    </location>
</feature>
<feature type="region of interest" description="Disordered" evidence="1">
    <location>
        <begin position="52"/>
        <end position="90"/>
    </location>
</feature>
<keyword evidence="2" id="KW-0812">Transmembrane</keyword>
<protein>
    <recommendedName>
        <fullName evidence="5">YceG-like family protein</fullName>
    </recommendedName>
</protein>
<comment type="caution">
    <text evidence="3">The sequence shown here is derived from an EMBL/GenBank/DDBJ whole genome shotgun (WGS) entry which is preliminary data.</text>
</comment>
<dbReference type="Gene3D" id="3.30.1490.480">
    <property type="entry name" value="Endolytic murein transglycosylase"/>
    <property type="match status" value="1"/>
</dbReference>
<dbReference type="RefSeq" id="WP_099391782.1">
    <property type="nucleotide sequence ID" value="NZ_PDYF01000011.1"/>
</dbReference>
<feature type="transmembrane region" description="Helical" evidence="2">
    <location>
        <begin position="6"/>
        <end position="27"/>
    </location>
</feature>
<sequence length="191" mass="21094">MRLKYYIRGLGAGILLATILLSVSFFFGGGYKNKELSDEEIIARAEKLGMVMEEKDSKEDTEKTDSKTSEEDADAVDESSATEEKPEEEMTIDEFVEEAEETNAAEQNEDDTVSYQAFTVKSGESSETIANNLYKQGLVDSSASFNKYLGELGVDNRIQSGTFYVQVGSSYDDIVALLVNKEARTTTPPEN</sequence>
<evidence type="ECO:0000256" key="2">
    <source>
        <dbReference type="SAM" id="Phobius"/>
    </source>
</evidence>
<evidence type="ECO:0008006" key="5">
    <source>
        <dbReference type="Google" id="ProtNLM"/>
    </source>
</evidence>
<dbReference type="Proteomes" id="UP000225889">
    <property type="component" value="Unassembled WGS sequence"/>
</dbReference>